<dbReference type="FunFam" id="3.40.50.720:FF:000039">
    <property type="entry name" value="Alcohol dehydrogenase AdhP"/>
    <property type="match status" value="1"/>
</dbReference>
<proteinExistence type="inferred from homology"/>
<dbReference type="SUPFAM" id="SSF50129">
    <property type="entry name" value="GroES-like"/>
    <property type="match status" value="1"/>
</dbReference>
<evidence type="ECO:0000256" key="6">
    <source>
        <dbReference type="ARBA" id="ARBA00023027"/>
    </source>
</evidence>
<evidence type="ECO:0000313" key="10">
    <source>
        <dbReference type="Proteomes" id="UP000290253"/>
    </source>
</evidence>
<evidence type="ECO:0000256" key="2">
    <source>
        <dbReference type="ARBA" id="ARBA00008072"/>
    </source>
</evidence>
<comment type="similarity">
    <text evidence="2 7">Belongs to the zinc-containing alcohol dehydrogenase family.</text>
</comment>
<dbReference type="GO" id="GO:0004022">
    <property type="term" value="F:alcohol dehydrogenase (NAD+) activity"/>
    <property type="evidence" value="ECO:0007669"/>
    <property type="project" value="TreeGrafter"/>
</dbReference>
<dbReference type="SMART" id="SM00829">
    <property type="entry name" value="PKS_ER"/>
    <property type="match status" value="1"/>
</dbReference>
<protein>
    <submittedName>
        <fullName evidence="9">Alcohol dehydrogenase</fullName>
    </submittedName>
</protein>
<dbReference type="CDD" id="cd08296">
    <property type="entry name" value="CAD_like"/>
    <property type="match status" value="1"/>
</dbReference>
<evidence type="ECO:0000256" key="4">
    <source>
        <dbReference type="ARBA" id="ARBA00022833"/>
    </source>
</evidence>
<keyword evidence="6" id="KW-0520">NAD</keyword>
<dbReference type="GO" id="GO:0008270">
    <property type="term" value="F:zinc ion binding"/>
    <property type="evidence" value="ECO:0007669"/>
    <property type="project" value="InterPro"/>
</dbReference>
<dbReference type="Pfam" id="PF00107">
    <property type="entry name" value="ADH_zinc_N"/>
    <property type="match status" value="1"/>
</dbReference>
<evidence type="ECO:0000256" key="3">
    <source>
        <dbReference type="ARBA" id="ARBA00022723"/>
    </source>
</evidence>
<evidence type="ECO:0000256" key="5">
    <source>
        <dbReference type="ARBA" id="ARBA00023002"/>
    </source>
</evidence>
<sequence>MAAETRKGRFAQVVSAGGAIEVVIREVSNPAAGHVLVRVEACGVCHSDSITKYGIFPGIQYPRVPGHEVVGRVEAIGDGVTEFKVGQRVGLGWYGGHCGTCEPCRRGDFVCCIRASIPGITYDGGWADYVTAPEEALAAVPESLNSAEAGPLLCAGITTFNALRNSGARPPDVVAILGMGGLGHLGVQYAAKMGYETVAIARGADKALFAKELGAHHYIDSTAQDVAAELKKLGGAKTILATVTDAGAMTAALGGLGYNGKFVVVGVPPEPLQVPVVPLILAKQSVAGWPSGTSIDSEDTLKFSSLTGVKPLIEKYSLDQAADAFARMESGKARFRVVLETGA</sequence>
<evidence type="ECO:0000256" key="7">
    <source>
        <dbReference type="RuleBase" id="RU361277"/>
    </source>
</evidence>
<evidence type="ECO:0000259" key="8">
    <source>
        <dbReference type="SMART" id="SM00829"/>
    </source>
</evidence>
<gene>
    <name evidence="9" type="ORF">ESZ00_13390</name>
</gene>
<keyword evidence="3 7" id="KW-0479">Metal-binding</keyword>
<comment type="caution">
    <text evidence="9">The sequence shown here is derived from an EMBL/GenBank/DDBJ whole genome shotgun (WGS) entry which is preliminary data.</text>
</comment>
<dbReference type="GO" id="GO:0005737">
    <property type="term" value="C:cytoplasm"/>
    <property type="evidence" value="ECO:0007669"/>
    <property type="project" value="TreeGrafter"/>
</dbReference>
<evidence type="ECO:0000313" key="9">
    <source>
        <dbReference type="EMBL" id="RXS95556.1"/>
    </source>
</evidence>
<dbReference type="SUPFAM" id="SSF51735">
    <property type="entry name" value="NAD(P)-binding Rossmann-fold domains"/>
    <property type="match status" value="1"/>
</dbReference>
<keyword evidence="10" id="KW-1185">Reference proteome</keyword>
<comment type="cofactor">
    <cofactor evidence="1 7">
        <name>Zn(2+)</name>
        <dbReference type="ChEBI" id="CHEBI:29105"/>
    </cofactor>
</comment>
<dbReference type="PROSITE" id="PS00059">
    <property type="entry name" value="ADH_ZINC"/>
    <property type="match status" value="1"/>
</dbReference>
<organism evidence="9 10">
    <name type="scientific">Silvibacterium dinghuense</name>
    <dbReference type="NCBI Taxonomy" id="1560006"/>
    <lineage>
        <taxon>Bacteria</taxon>
        <taxon>Pseudomonadati</taxon>
        <taxon>Acidobacteriota</taxon>
        <taxon>Terriglobia</taxon>
        <taxon>Terriglobales</taxon>
        <taxon>Acidobacteriaceae</taxon>
        <taxon>Silvibacterium</taxon>
    </lineage>
</organism>
<keyword evidence="5" id="KW-0560">Oxidoreductase</keyword>
<dbReference type="Gene3D" id="3.40.50.720">
    <property type="entry name" value="NAD(P)-binding Rossmann-like Domain"/>
    <property type="match status" value="1"/>
</dbReference>
<dbReference type="Proteomes" id="UP000290253">
    <property type="component" value="Unassembled WGS sequence"/>
</dbReference>
<dbReference type="PANTHER" id="PTHR42940:SF7">
    <property type="entry name" value="ALCOHOL DEHYDROGENASE-LIKE N-TERMINAL DOMAIN-CONTAINING PROTEIN"/>
    <property type="match status" value="1"/>
</dbReference>
<name>A0A4Q1SE71_9BACT</name>
<keyword evidence="4 7" id="KW-0862">Zinc</keyword>
<dbReference type="InterPro" id="IPR002328">
    <property type="entry name" value="ADH_Zn_CS"/>
</dbReference>
<dbReference type="Gene3D" id="3.90.180.10">
    <property type="entry name" value="Medium-chain alcohol dehydrogenases, catalytic domain"/>
    <property type="match status" value="1"/>
</dbReference>
<dbReference type="OrthoDB" id="9806940at2"/>
<reference evidence="9 10" key="1">
    <citation type="journal article" date="2016" name="Int. J. Syst. Evol. Microbiol.">
        <title>Acidipila dinghuensis sp. nov., an acidobacterium isolated from forest soil.</title>
        <authorList>
            <person name="Jiang Y.W."/>
            <person name="Wang J."/>
            <person name="Chen M.H."/>
            <person name="Lv Y.Y."/>
            <person name="Qiu L.H."/>
        </authorList>
    </citation>
    <scope>NUCLEOTIDE SEQUENCE [LARGE SCALE GENOMIC DNA]</scope>
    <source>
        <strain evidence="9 10">DHOF10</strain>
    </source>
</reference>
<dbReference type="Pfam" id="PF08240">
    <property type="entry name" value="ADH_N"/>
    <property type="match status" value="1"/>
</dbReference>
<feature type="domain" description="Enoyl reductase (ER)" evidence="8">
    <location>
        <begin position="17"/>
        <end position="339"/>
    </location>
</feature>
<dbReference type="EMBL" id="SDMK01000002">
    <property type="protein sequence ID" value="RXS95556.1"/>
    <property type="molecule type" value="Genomic_DNA"/>
</dbReference>
<evidence type="ECO:0000256" key="1">
    <source>
        <dbReference type="ARBA" id="ARBA00001947"/>
    </source>
</evidence>
<dbReference type="InterPro" id="IPR036291">
    <property type="entry name" value="NAD(P)-bd_dom_sf"/>
</dbReference>
<accession>A0A4Q1SE71</accession>
<dbReference type="PANTHER" id="PTHR42940">
    <property type="entry name" value="ALCOHOL DEHYDROGENASE 1-RELATED"/>
    <property type="match status" value="1"/>
</dbReference>
<dbReference type="RefSeq" id="WP_129208753.1">
    <property type="nucleotide sequence ID" value="NZ_BMGU01000004.1"/>
</dbReference>
<dbReference type="InterPro" id="IPR020843">
    <property type="entry name" value="ER"/>
</dbReference>
<dbReference type="InterPro" id="IPR013154">
    <property type="entry name" value="ADH-like_N"/>
</dbReference>
<dbReference type="InterPro" id="IPR013149">
    <property type="entry name" value="ADH-like_C"/>
</dbReference>
<dbReference type="InterPro" id="IPR011032">
    <property type="entry name" value="GroES-like_sf"/>
</dbReference>
<dbReference type="AlphaFoldDB" id="A0A4Q1SE71"/>